<dbReference type="Pfam" id="PF00497">
    <property type="entry name" value="SBP_bac_3"/>
    <property type="match status" value="1"/>
</dbReference>
<evidence type="ECO:0000256" key="4">
    <source>
        <dbReference type="SAM" id="SignalP"/>
    </source>
</evidence>
<name>A0A2A6FRF9_9MICO</name>
<dbReference type="SUPFAM" id="SSF53850">
    <property type="entry name" value="Periplasmic binding protein-like II"/>
    <property type="match status" value="1"/>
</dbReference>
<accession>A0A2A6FRF9</accession>
<evidence type="ECO:0000313" key="6">
    <source>
        <dbReference type="EMBL" id="PDQ35267.1"/>
    </source>
</evidence>
<organism evidence="6 7">
    <name type="scientific">Candidatus Lumbricidiphila eiseniae</name>
    <dbReference type="NCBI Taxonomy" id="1969409"/>
    <lineage>
        <taxon>Bacteria</taxon>
        <taxon>Bacillati</taxon>
        <taxon>Actinomycetota</taxon>
        <taxon>Actinomycetes</taxon>
        <taxon>Micrococcales</taxon>
        <taxon>Microbacteriaceae</taxon>
        <taxon>Candidatus Lumbricidiphila</taxon>
    </lineage>
</organism>
<dbReference type="AlphaFoldDB" id="A0A2A6FRF9"/>
<keyword evidence="2" id="KW-0813">Transport</keyword>
<dbReference type="PANTHER" id="PTHR30085:SF6">
    <property type="entry name" value="ABC TRANSPORTER GLUTAMINE-BINDING PROTEIN GLNH"/>
    <property type="match status" value="1"/>
</dbReference>
<dbReference type="GO" id="GO:0006865">
    <property type="term" value="P:amino acid transport"/>
    <property type="evidence" value="ECO:0007669"/>
    <property type="project" value="TreeGrafter"/>
</dbReference>
<protein>
    <recommendedName>
        <fullName evidence="5">Solute-binding protein family 3/N-terminal domain-containing protein</fullName>
    </recommendedName>
</protein>
<evidence type="ECO:0000259" key="5">
    <source>
        <dbReference type="SMART" id="SM00062"/>
    </source>
</evidence>
<reference evidence="7" key="1">
    <citation type="submission" date="2017-03" db="EMBL/GenBank/DDBJ databases">
        <authorList>
            <person name="Lund M.B."/>
        </authorList>
    </citation>
    <scope>NUCLEOTIDE SEQUENCE [LARGE SCALE GENOMIC DNA]</scope>
</reference>
<dbReference type="PROSITE" id="PS51257">
    <property type="entry name" value="PROKAR_LIPOPROTEIN"/>
    <property type="match status" value="1"/>
</dbReference>
<evidence type="ECO:0000313" key="7">
    <source>
        <dbReference type="Proteomes" id="UP000219994"/>
    </source>
</evidence>
<dbReference type="GO" id="GO:0030288">
    <property type="term" value="C:outer membrane-bounded periplasmic space"/>
    <property type="evidence" value="ECO:0007669"/>
    <property type="project" value="TreeGrafter"/>
</dbReference>
<keyword evidence="3 4" id="KW-0732">Signal</keyword>
<gene>
    <name evidence="6" type="ORF">B5766_06575</name>
</gene>
<dbReference type="SMART" id="SM00062">
    <property type="entry name" value="PBPb"/>
    <property type="match status" value="1"/>
</dbReference>
<dbReference type="PANTHER" id="PTHR30085">
    <property type="entry name" value="AMINO ACID ABC TRANSPORTER PERMEASE"/>
    <property type="match status" value="1"/>
</dbReference>
<dbReference type="Gene3D" id="3.40.190.10">
    <property type="entry name" value="Periplasmic binding protein-like II"/>
    <property type="match status" value="2"/>
</dbReference>
<dbReference type="EMBL" id="NAEP01000036">
    <property type="protein sequence ID" value="PDQ35267.1"/>
    <property type="molecule type" value="Genomic_DNA"/>
</dbReference>
<proteinExistence type="inferred from homology"/>
<sequence length="293" mass="31608">MKIKKSIQKIIVILLAVVTMGSVLTGCSAPANGTIGKPTLQKVLDRGHLIVGTGSTNVPWHFKDASGKLVGFDIEMGKIIATAIFGDPTKVQFVEQSPDARIPNLLTDKVDITFQFMTISPARLQKVAFSIPYYTEGIGLILPTGGKYKSFKELEAAKAAGKDVTIAILQNVDSAKSVQEILKGAKDDQYGDQGLVYQAIDSNRADAGAVDLSSIMWLASQQPDKYINSGYAGHPQNYGAAMRTGDQIWINFINGVLLDSMTGATYQLYNNAYAKYFGVQLPVPAIGKPAMFH</sequence>
<evidence type="ECO:0000256" key="2">
    <source>
        <dbReference type="ARBA" id="ARBA00022448"/>
    </source>
</evidence>
<dbReference type="InterPro" id="IPR001638">
    <property type="entry name" value="Solute-binding_3/MltF_N"/>
</dbReference>
<dbReference type="Proteomes" id="UP000219994">
    <property type="component" value="Unassembled WGS sequence"/>
</dbReference>
<feature type="signal peptide" evidence="4">
    <location>
        <begin position="1"/>
        <end position="25"/>
    </location>
</feature>
<feature type="domain" description="Solute-binding protein family 3/N-terminal" evidence="5">
    <location>
        <begin position="48"/>
        <end position="280"/>
    </location>
</feature>
<evidence type="ECO:0000256" key="1">
    <source>
        <dbReference type="ARBA" id="ARBA00010333"/>
    </source>
</evidence>
<comment type="similarity">
    <text evidence="1">Belongs to the bacterial solute-binding protein 3 family.</text>
</comment>
<feature type="chain" id="PRO_5039273736" description="Solute-binding protein family 3/N-terminal domain-containing protein" evidence="4">
    <location>
        <begin position="26"/>
        <end position="293"/>
    </location>
</feature>
<dbReference type="GO" id="GO:0005576">
    <property type="term" value="C:extracellular region"/>
    <property type="evidence" value="ECO:0007669"/>
    <property type="project" value="TreeGrafter"/>
</dbReference>
<evidence type="ECO:0000256" key="3">
    <source>
        <dbReference type="ARBA" id="ARBA00022729"/>
    </source>
</evidence>
<dbReference type="InterPro" id="IPR051455">
    <property type="entry name" value="Bact_solute-bind_prot3"/>
</dbReference>
<comment type="caution">
    <text evidence="6">The sequence shown here is derived from an EMBL/GenBank/DDBJ whole genome shotgun (WGS) entry which is preliminary data.</text>
</comment>